<dbReference type="EMBL" id="JAFBEB010000011">
    <property type="protein sequence ID" value="MBM7591331.1"/>
    <property type="molecule type" value="Genomic_DNA"/>
</dbReference>
<evidence type="ECO:0000313" key="1">
    <source>
        <dbReference type="EMBL" id="MBM7591331.1"/>
    </source>
</evidence>
<gene>
    <name evidence="1" type="ORF">JOD01_002970</name>
</gene>
<reference evidence="1" key="1">
    <citation type="submission" date="2021-01" db="EMBL/GenBank/DDBJ databases">
        <title>Genomic Encyclopedia of Type Strains, Phase IV (KMG-IV): sequencing the most valuable type-strain genomes for metagenomic binning, comparative biology and taxonomic classification.</title>
        <authorList>
            <person name="Goeker M."/>
        </authorList>
    </citation>
    <scope>NUCLEOTIDE SEQUENCE</scope>
    <source>
        <strain evidence="1">DSM 25523</strain>
    </source>
</reference>
<comment type="caution">
    <text evidence="1">The sequence shown here is derived from an EMBL/GenBank/DDBJ whole genome shotgun (WGS) entry which is preliminary data.</text>
</comment>
<evidence type="ECO:0000313" key="2">
    <source>
        <dbReference type="Proteomes" id="UP000717624"/>
    </source>
</evidence>
<name>A0A939BW20_9BACL</name>
<keyword evidence="2" id="KW-1185">Reference proteome</keyword>
<protein>
    <submittedName>
        <fullName evidence="1">Uncharacterized protein</fullName>
    </submittedName>
</protein>
<dbReference type="AlphaFoldDB" id="A0A939BW20"/>
<dbReference type="Proteomes" id="UP000717624">
    <property type="component" value="Unassembled WGS sequence"/>
</dbReference>
<accession>A0A939BW20</accession>
<sequence length="86" mass="9211">MPVTPIAGKKAKIAKTVAGKKSPTVPILMGVPGSYLVATENAYIGNLVKLAGSCGNAIHFFFDLLQSFHQGYWAGRRTIEKIHGEP</sequence>
<organism evidence="1 2">
    <name type="scientific">Brevibacillus fulvus</name>
    <dbReference type="NCBI Taxonomy" id="1125967"/>
    <lineage>
        <taxon>Bacteria</taxon>
        <taxon>Bacillati</taxon>
        <taxon>Bacillota</taxon>
        <taxon>Bacilli</taxon>
        <taxon>Bacillales</taxon>
        <taxon>Paenibacillaceae</taxon>
        <taxon>Brevibacillus</taxon>
    </lineage>
</organism>
<proteinExistence type="predicted"/>